<keyword evidence="9" id="KW-1185">Reference proteome</keyword>
<name>A0A3D8ISB2_9HELI</name>
<evidence type="ECO:0000256" key="6">
    <source>
        <dbReference type="SAM" id="Phobius"/>
    </source>
</evidence>
<organism evidence="8 9">
    <name type="scientific">Helicobacter equorum</name>
    <dbReference type="NCBI Taxonomy" id="361872"/>
    <lineage>
        <taxon>Bacteria</taxon>
        <taxon>Pseudomonadati</taxon>
        <taxon>Campylobacterota</taxon>
        <taxon>Epsilonproteobacteria</taxon>
        <taxon>Campylobacterales</taxon>
        <taxon>Helicobacteraceae</taxon>
        <taxon>Helicobacter</taxon>
    </lineage>
</organism>
<evidence type="ECO:0000313" key="9">
    <source>
        <dbReference type="Proteomes" id="UP000256514"/>
    </source>
</evidence>
<gene>
    <name evidence="8" type="ORF">CQA54_02605</name>
</gene>
<dbReference type="Pfam" id="PF12698">
    <property type="entry name" value="ABC2_membrane_3"/>
    <property type="match status" value="1"/>
</dbReference>
<feature type="transmembrane region" description="Helical" evidence="6">
    <location>
        <begin position="298"/>
        <end position="316"/>
    </location>
</feature>
<accession>A0A3D8ISB2</accession>
<dbReference type="Gene3D" id="3.40.1710.10">
    <property type="entry name" value="abc type-2 transporter like domain"/>
    <property type="match status" value="1"/>
</dbReference>
<dbReference type="PANTHER" id="PTHR30294:SF46">
    <property type="entry name" value="ABC TRANSPORTER PERMEASE"/>
    <property type="match status" value="1"/>
</dbReference>
<feature type="transmembrane region" description="Helical" evidence="6">
    <location>
        <begin position="232"/>
        <end position="257"/>
    </location>
</feature>
<keyword evidence="2" id="KW-1003">Cell membrane</keyword>
<dbReference type="EMBL" id="NXLT01000002">
    <property type="protein sequence ID" value="RDU67836.1"/>
    <property type="molecule type" value="Genomic_DNA"/>
</dbReference>
<keyword evidence="3 6" id="KW-0812">Transmembrane</keyword>
<protein>
    <submittedName>
        <fullName evidence="8">ABC transporter permease</fullName>
    </submittedName>
</protein>
<dbReference type="AlphaFoldDB" id="A0A3D8ISB2"/>
<feature type="domain" description="ABC-2 type transporter transmembrane" evidence="7">
    <location>
        <begin position="23"/>
        <end position="374"/>
    </location>
</feature>
<evidence type="ECO:0000259" key="7">
    <source>
        <dbReference type="Pfam" id="PF12698"/>
    </source>
</evidence>
<evidence type="ECO:0000256" key="4">
    <source>
        <dbReference type="ARBA" id="ARBA00022989"/>
    </source>
</evidence>
<sequence length="384" mass="42837">MRFLYALMSEYKAIFTNRVVVLVVVVGSMVYGLLYPMPYLHDVVTKQKLLIVDEDKSTLSRDLIFLVSATPQIELVAEVPNLTEAQAQIETFQANGVLFIPQGFESNAYLGVGTIISYMGNASYFLIYGAIVEGIHNAIDSLSQRIYELHHLHALSTDSISYEAIPLYNPSLGYINYALAAVLVFILHQTLIGGSAILTAYQNRLAKESRDLTRVQGAYWNHKGYIEICKIVLVRILAFSSIYCLWFLFYFGVLFVTFGVNIHASMGDFWCFGIIFIMCCSACGVLLGALLEDESLPTQIVFISSMPLVFIMGFVWPSELLPNFLRELSYLIPAYHGIRGLVSLNQMGANLSDVVGYMWALGGIGIFCVVMSIFVLSYKRKDAS</sequence>
<reference evidence="8 9" key="1">
    <citation type="submission" date="2018-04" db="EMBL/GenBank/DDBJ databases">
        <title>Novel Campyloabacter and Helicobacter Species and Strains.</title>
        <authorList>
            <person name="Mannion A.J."/>
            <person name="Shen Z."/>
            <person name="Fox J.G."/>
        </authorList>
    </citation>
    <scope>NUCLEOTIDE SEQUENCE [LARGE SCALE GENOMIC DNA]</scope>
    <source>
        <strain evidence="8 9">MIT 12-6600</strain>
    </source>
</reference>
<evidence type="ECO:0000256" key="2">
    <source>
        <dbReference type="ARBA" id="ARBA00022475"/>
    </source>
</evidence>
<dbReference type="Proteomes" id="UP000256514">
    <property type="component" value="Unassembled WGS sequence"/>
</dbReference>
<evidence type="ECO:0000313" key="8">
    <source>
        <dbReference type="EMBL" id="RDU67836.1"/>
    </source>
</evidence>
<dbReference type="GO" id="GO:0140359">
    <property type="term" value="F:ABC-type transporter activity"/>
    <property type="evidence" value="ECO:0007669"/>
    <property type="project" value="InterPro"/>
</dbReference>
<dbReference type="PANTHER" id="PTHR30294">
    <property type="entry name" value="MEMBRANE COMPONENT OF ABC TRANSPORTER YHHJ-RELATED"/>
    <property type="match status" value="1"/>
</dbReference>
<dbReference type="GO" id="GO:0005886">
    <property type="term" value="C:plasma membrane"/>
    <property type="evidence" value="ECO:0007669"/>
    <property type="project" value="UniProtKB-SubCell"/>
</dbReference>
<evidence type="ECO:0000256" key="3">
    <source>
        <dbReference type="ARBA" id="ARBA00022692"/>
    </source>
</evidence>
<evidence type="ECO:0000256" key="5">
    <source>
        <dbReference type="ARBA" id="ARBA00023136"/>
    </source>
</evidence>
<feature type="transmembrane region" description="Helical" evidence="6">
    <location>
        <begin position="357"/>
        <end position="378"/>
    </location>
</feature>
<comment type="subcellular location">
    <subcellularLocation>
        <location evidence="1">Cell membrane</location>
        <topology evidence="1">Multi-pass membrane protein</topology>
    </subcellularLocation>
</comment>
<feature type="transmembrane region" description="Helical" evidence="6">
    <location>
        <begin position="269"/>
        <end position="291"/>
    </location>
</feature>
<dbReference type="InterPro" id="IPR013525">
    <property type="entry name" value="ABC2_TM"/>
</dbReference>
<feature type="transmembrane region" description="Helical" evidence="6">
    <location>
        <begin position="20"/>
        <end position="40"/>
    </location>
</feature>
<dbReference type="RefSeq" id="WP_115570654.1">
    <property type="nucleotide sequence ID" value="NZ_NXLT01000002.1"/>
</dbReference>
<dbReference type="InterPro" id="IPR051449">
    <property type="entry name" value="ABC-2_transporter_component"/>
</dbReference>
<proteinExistence type="predicted"/>
<evidence type="ECO:0000256" key="1">
    <source>
        <dbReference type="ARBA" id="ARBA00004651"/>
    </source>
</evidence>
<dbReference type="OrthoDB" id="9811522at2"/>
<comment type="caution">
    <text evidence="8">The sequence shown here is derived from an EMBL/GenBank/DDBJ whole genome shotgun (WGS) entry which is preliminary data.</text>
</comment>
<keyword evidence="5 6" id="KW-0472">Membrane</keyword>
<feature type="transmembrane region" description="Helical" evidence="6">
    <location>
        <begin position="177"/>
        <end position="201"/>
    </location>
</feature>
<keyword evidence="4 6" id="KW-1133">Transmembrane helix</keyword>